<name>A0A375CS22_9BURK</name>
<comment type="caution">
    <text evidence="1">The sequence shown here is derived from an EMBL/GenBank/DDBJ whole genome shotgun (WGS) entry which is preliminary data.</text>
</comment>
<sequence>MVGRHPANHCATESTISLYLFIACAGYNTDDSDETASASRMAITVSWSVARPWDDRGY</sequence>
<dbReference type="EMBL" id="OFSP01000079">
    <property type="protein sequence ID" value="SOY77948.1"/>
    <property type="molecule type" value="Genomic_DNA"/>
</dbReference>
<protein>
    <submittedName>
        <fullName evidence="1">Uncharacterized protein</fullName>
    </submittedName>
</protein>
<proteinExistence type="predicted"/>
<dbReference type="PROSITE" id="PS51257">
    <property type="entry name" value="PROKAR_LIPOPROTEIN"/>
    <property type="match status" value="1"/>
</dbReference>
<dbReference type="AlphaFoldDB" id="A0A375CS22"/>
<evidence type="ECO:0000313" key="2">
    <source>
        <dbReference type="Proteomes" id="UP000256297"/>
    </source>
</evidence>
<evidence type="ECO:0000313" key="1">
    <source>
        <dbReference type="EMBL" id="SOY77948.1"/>
    </source>
</evidence>
<organism evidence="1 2">
    <name type="scientific">Cupriavidus taiwanensis</name>
    <dbReference type="NCBI Taxonomy" id="164546"/>
    <lineage>
        <taxon>Bacteria</taxon>
        <taxon>Pseudomonadati</taxon>
        <taxon>Pseudomonadota</taxon>
        <taxon>Betaproteobacteria</taxon>
        <taxon>Burkholderiales</taxon>
        <taxon>Burkholderiaceae</taxon>
        <taxon>Cupriavidus</taxon>
    </lineage>
</organism>
<accession>A0A375CS22</accession>
<gene>
    <name evidence="1" type="ORF">CBM2589_U20014</name>
</gene>
<reference evidence="2" key="1">
    <citation type="submission" date="2018-01" db="EMBL/GenBank/DDBJ databases">
        <authorList>
            <person name="Gaut B.S."/>
            <person name="Morton B.R."/>
            <person name="Clegg M.T."/>
            <person name="Duvall M.R."/>
        </authorList>
    </citation>
    <scope>NUCLEOTIDE SEQUENCE [LARGE SCALE GENOMIC DNA]</scope>
</reference>
<dbReference type="Proteomes" id="UP000256297">
    <property type="component" value="Unassembled WGS sequence"/>
</dbReference>